<gene>
    <name evidence="1" type="ORF">TSG867_LOCUS14275</name>
    <name evidence="2" type="ORF">UJA718_LOCUS22088</name>
</gene>
<dbReference type="AlphaFoldDB" id="A0A820QEV5"/>
<evidence type="ECO:0000313" key="1">
    <source>
        <dbReference type="EMBL" id="CAF4417829.1"/>
    </source>
</evidence>
<protein>
    <recommendedName>
        <fullName evidence="5">Reverse transcriptase domain-containing protein</fullName>
    </recommendedName>
</protein>
<evidence type="ECO:0000313" key="2">
    <source>
        <dbReference type="EMBL" id="CAF4440980.1"/>
    </source>
</evidence>
<dbReference type="EMBL" id="CAJOBQ010000787">
    <property type="protein sequence ID" value="CAF4417829.1"/>
    <property type="molecule type" value="Genomic_DNA"/>
</dbReference>
<evidence type="ECO:0000313" key="3">
    <source>
        <dbReference type="Proteomes" id="UP000663862"/>
    </source>
</evidence>
<dbReference type="Proteomes" id="UP000663873">
    <property type="component" value="Unassembled WGS sequence"/>
</dbReference>
<dbReference type="EMBL" id="CAJOBP010004465">
    <property type="protein sequence ID" value="CAF4440980.1"/>
    <property type="molecule type" value="Genomic_DNA"/>
</dbReference>
<accession>A0A820QEV5</accession>
<evidence type="ECO:0000313" key="4">
    <source>
        <dbReference type="Proteomes" id="UP000663873"/>
    </source>
</evidence>
<name>A0A820QEV5_9BILA</name>
<sequence length="409" mass="47880">MNQYQNSGLISIQGHIKKQCLLSYEKCRRCGGDRNDDNDHKICLIKCQHCGNNKHCSNDYRYPSLLDFRRQIVSELRRRPDCLPPQVQFFIPTDCRPKGNYTRKLINPTTEHRQRKFTPQLNINSTNVWPELPCRQSNTEQIFNSTVKELAELKQKYIEDQQNIEQRFQEQLKSIQHGWTVIQNRVLTQNEMITTVCNIVEDVLFDSCQTINNMVGNIVNAIRSKSTTEEEQKTFLTIEEHLKLMTAKLIDKKQIYNQFQEQLQVLMHQQRNAATSIMNSLFSKTNHSLWSCETNNTSGNALKEWMERNGWEGIFPTVPTSKRSSAIIDFALTRDKSDWKWFERCIHEQIQAWCKDKGIYTDEQSGFTPNRRLQSRILSICEDLRLTVAANNRPALLIFVDFLSAFDNM</sequence>
<proteinExistence type="predicted"/>
<keyword evidence="4" id="KW-1185">Reference proteome</keyword>
<dbReference type="Proteomes" id="UP000663862">
    <property type="component" value="Unassembled WGS sequence"/>
</dbReference>
<reference evidence="1" key="1">
    <citation type="submission" date="2021-02" db="EMBL/GenBank/DDBJ databases">
        <authorList>
            <person name="Nowell W R."/>
        </authorList>
    </citation>
    <scope>NUCLEOTIDE SEQUENCE</scope>
</reference>
<comment type="caution">
    <text evidence="1">The sequence shown here is derived from an EMBL/GenBank/DDBJ whole genome shotgun (WGS) entry which is preliminary data.</text>
</comment>
<organism evidence="1 3">
    <name type="scientific">Rotaria socialis</name>
    <dbReference type="NCBI Taxonomy" id="392032"/>
    <lineage>
        <taxon>Eukaryota</taxon>
        <taxon>Metazoa</taxon>
        <taxon>Spiralia</taxon>
        <taxon>Gnathifera</taxon>
        <taxon>Rotifera</taxon>
        <taxon>Eurotatoria</taxon>
        <taxon>Bdelloidea</taxon>
        <taxon>Philodinida</taxon>
        <taxon>Philodinidae</taxon>
        <taxon>Rotaria</taxon>
    </lineage>
</organism>
<evidence type="ECO:0008006" key="5">
    <source>
        <dbReference type="Google" id="ProtNLM"/>
    </source>
</evidence>